<dbReference type="Gene3D" id="1.10.10.10">
    <property type="entry name" value="Winged helix-like DNA-binding domain superfamily/Winged helix DNA-binding domain"/>
    <property type="match status" value="1"/>
</dbReference>
<dbReference type="CDD" id="cd18873">
    <property type="entry name" value="NUDIX_NadM_like"/>
    <property type="match status" value="1"/>
</dbReference>
<dbReference type="PANTHER" id="PTHR43736">
    <property type="entry name" value="ADP-RIBOSE PYROPHOSPHATASE"/>
    <property type="match status" value="1"/>
</dbReference>
<feature type="domain" description="NrtR DNA-binding winged helix" evidence="1">
    <location>
        <begin position="158"/>
        <end position="218"/>
    </location>
</feature>
<dbReference type="Proteomes" id="UP000785613">
    <property type="component" value="Unassembled WGS sequence"/>
</dbReference>
<dbReference type="InterPro" id="IPR036388">
    <property type="entry name" value="WH-like_DNA-bd_sf"/>
</dbReference>
<evidence type="ECO:0000313" key="3">
    <source>
        <dbReference type="Proteomes" id="UP000785613"/>
    </source>
</evidence>
<name>A0ABX0LDI8_9BURK</name>
<keyword evidence="2" id="KW-0378">Hydrolase</keyword>
<dbReference type="GO" id="GO:0016787">
    <property type="term" value="F:hydrolase activity"/>
    <property type="evidence" value="ECO:0007669"/>
    <property type="project" value="UniProtKB-KW"/>
</dbReference>
<keyword evidence="3" id="KW-1185">Reference proteome</keyword>
<dbReference type="SUPFAM" id="SSF46785">
    <property type="entry name" value="Winged helix' DNA-binding domain"/>
    <property type="match status" value="1"/>
</dbReference>
<evidence type="ECO:0000313" key="2">
    <source>
        <dbReference type="EMBL" id="NHZ32921.1"/>
    </source>
</evidence>
<sequence>MPENLIPPPQHYPNDVICTVDTVLLTLGDDGLSVALLKREREPYKGVAALPGGYIHADKDLDGYGAALRVLKTKTGIDVPYLEQLAAFTGAARDPRGWSVSLAYYALVPHAVITAAGHPGVKLVGVDRLHTLPFDHGVIVAAAVERLRSKSQYSSLPCFLVGELFTLPQLQRVYEALMGEALNKVSFRRKMAELDVLEAAEGQMDTSSPSRPAQLYRLRPEFRDRLGLLKRGL</sequence>
<dbReference type="RefSeq" id="WP_167222104.1">
    <property type="nucleotide sequence ID" value="NZ_VUYU01000002.1"/>
</dbReference>
<dbReference type="Gene3D" id="3.90.79.10">
    <property type="entry name" value="Nucleoside Triphosphate Pyrophosphohydrolase"/>
    <property type="match status" value="1"/>
</dbReference>
<reference evidence="2 3" key="1">
    <citation type="submission" date="2019-09" db="EMBL/GenBank/DDBJ databases">
        <title>Taxonomy of Antarctic Massilia spp.: description of Massilia rubra sp. nov., Massilia aquatica sp. nov., Massilia mucilaginosa sp. nov., Massilia frigida sp. nov. isolated from streams, lakes and regoliths.</title>
        <authorList>
            <person name="Holochova P."/>
            <person name="Sedlacek I."/>
            <person name="Kralova S."/>
            <person name="Maslanova I."/>
            <person name="Busse H.-J."/>
            <person name="Stankova E."/>
            <person name="Vrbovska V."/>
            <person name="Kovarovic V."/>
            <person name="Bartak M."/>
            <person name="Svec P."/>
            <person name="Pantucek R."/>
        </authorList>
    </citation>
    <scope>NUCLEOTIDE SEQUENCE [LARGE SCALE GENOMIC DNA]</scope>
    <source>
        <strain evidence="2 3">CCM 8692</strain>
    </source>
</reference>
<proteinExistence type="predicted"/>
<comment type="caution">
    <text evidence="2">The sequence shown here is derived from an EMBL/GenBank/DDBJ whole genome shotgun (WGS) entry which is preliminary data.</text>
</comment>
<dbReference type="PANTHER" id="PTHR43736:SF4">
    <property type="entry name" value="SLR1690 PROTEIN"/>
    <property type="match status" value="1"/>
</dbReference>
<evidence type="ECO:0000259" key="1">
    <source>
        <dbReference type="Pfam" id="PF21906"/>
    </source>
</evidence>
<accession>A0ABX0LDI8</accession>
<dbReference type="InterPro" id="IPR015797">
    <property type="entry name" value="NUDIX_hydrolase-like_dom_sf"/>
</dbReference>
<organism evidence="2 3">
    <name type="scientific">Massilia rubra</name>
    <dbReference type="NCBI Taxonomy" id="2607910"/>
    <lineage>
        <taxon>Bacteria</taxon>
        <taxon>Pseudomonadati</taxon>
        <taxon>Pseudomonadota</taxon>
        <taxon>Betaproteobacteria</taxon>
        <taxon>Burkholderiales</taxon>
        <taxon>Oxalobacteraceae</taxon>
        <taxon>Telluria group</taxon>
        <taxon>Massilia</taxon>
    </lineage>
</organism>
<dbReference type="EMBL" id="VUYU01000002">
    <property type="protein sequence ID" value="NHZ32921.1"/>
    <property type="molecule type" value="Genomic_DNA"/>
</dbReference>
<gene>
    <name evidence="2" type="ORF">F0185_04870</name>
</gene>
<dbReference type="SUPFAM" id="SSF55811">
    <property type="entry name" value="Nudix"/>
    <property type="match status" value="1"/>
</dbReference>
<dbReference type="InterPro" id="IPR054105">
    <property type="entry name" value="WHD_NrtR"/>
</dbReference>
<dbReference type="InterPro" id="IPR036390">
    <property type="entry name" value="WH_DNA-bd_sf"/>
</dbReference>
<dbReference type="Pfam" id="PF21906">
    <property type="entry name" value="WHD_NrtR"/>
    <property type="match status" value="1"/>
</dbReference>
<protein>
    <submittedName>
        <fullName evidence="2">NUDIX hydrolase</fullName>
    </submittedName>
</protein>